<gene>
    <name evidence="7" type="ORF">M5D96_003293</name>
</gene>
<dbReference type="GO" id="GO:0005615">
    <property type="term" value="C:extracellular space"/>
    <property type="evidence" value="ECO:0007669"/>
    <property type="project" value="TreeGrafter"/>
</dbReference>
<dbReference type="PANTHER" id="PTHR11610">
    <property type="entry name" value="LIPASE"/>
    <property type="match status" value="1"/>
</dbReference>
<dbReference type="InterPro" id="IPR000734">
    <property type="entry name" value="TAG_lipase"/>
</dbReference>
<name>A0A9P9YSK4_9MUSC</name>
<dbReference type="GO" id="GO:0016042">
    <property type="term" value="P:lipid catabolic process"/>
    <property type="evidence" value="ECO:0007669"/>
    <property type="project" value="TreeGrafter"/>
</dbReference>
<evidence type="ECO:0000256" key="4">
    <source>
        <dbReference type="RuleBase" id="RU004262"/>
    </source>
</evidence>
<keyword evidence="5" id="KW-0732">Signal</keyword>
<dbReference type="Pfam" id="PF00151">
    <property type="entry name" value="Lipase"/>
    <property type="match status" value="2"/>
</dbReference>
<organism evidence="7 8">
    <name type="scientific">Drosophila gunungcola</name>
    <name type="common">fruit fly</name>
    <dbReference type="NCBI Taxonomy" id="103775"/>
    <lineage>
        <taxon>Eukaryota</taxon>
        <taxon>Metazoa</taxon>
        <taxon>Ecdysozoa</taxon>
        <taxon>Arthropoda</taxon>
        <taxon>Hexapoda</taxon>
        <taxon>Insecta</taxon>
        <taxon>Pterygota</taxon>
        <taxon>Neoptera</taxon>
        <taxon>Endopterygota</taxon>
        <taxon>Diptera</taxon>
        <taxon>Brachycera</taxon>
        <taxon>Muscomorpha</taxon>
        <taxon>Ephydroidea</taxon>
        <taxon>Drosophilidae</taxon>
        <taxon>Drosophila</taxon>
        <taxon>Sophophora</taxon>
    </lineage>
</organism>
<evidence type="ECO:0000256" key="1">
    <source>
        <dbReference type="ARBA" id="ARBA00004613"/>
    </source>
</evidence>
<feature type="chain" id="PRO_5040315607" description="Lipase domain-containing protein" evidence="5">
    <location>
        <begin position="18"/>
        <end position="313"/>
    </location>
</feature>
<evidence type="ECO:0000256" key="3">
    <source>
        <dbReference type="ARBA" id="ARBA00022525"/>
    </source>
</evidence>
<dbReference type="Gene3D" id="3.40.50.1820">
    <property type="entry name" value="alpha/beta hydrolase"/>
    <property type="match status" value="2"/>
</dbReference>
<dbReference type="PANTHER" id="PTHR11610:SF177">
    <property type="entry name" value="IP13478P-RELATED"/>
    <property type="match status" value="1"/>
</dbReference>
<keyword evidence="3" id="KW-0964">Secreted</keyword>
<dbReference type="PRINTS" id="PR00821">
    <property type="entry name" value="TAGLIPASE"/>
</dbReference>
<evidence type="ECO:0000313" key="8">
    <source>
        <dbReference type="Proteomes" id="UP001059596"/>
    </source>
</evidence>
<dbReference type="AlphaFoldDB" id="A0A9P9YSK4"/>
<feature type="domain" description="Lipase" evidence="6">
    <location>
        <begin position="45"/>
        <end position="211"/>
    </location>
</feature>
<reference evidence="7" key="1">
    <citation type="journal article" date="2023" name="Genome Biol. Evol.">
        <title>Long-read-based Genome Assembly of Drosophila gunungcola Reveals Fewer Chemosensory Genes in Flower-breeding Species.</title>
        <authorList>
            <person name="Negi A."/>
            <person name="Liao B.Y."/>
            <person name="Yeh S.D."/>
        </authorList>
    </citation>
    <scope>NUCLEOTIDE SEQUENCE</scope>
    <source>
        <strain evidence="7">Sukarami</strain>
    </source>
</reference>
<protein>
    <recommendedName>
        <fullName evidence="6">Lipase domain-containing protein</fullName>
    </recommendedName>
</protein>
<sequence length="313" mass="35973">MMYSLWSLLFFIVFSNQEPRDEPGIEVSSFEDEGSMGRCWRLRDEKCPNPDINFWLFTKANPYGMKLSLDNLPIDKFLPLKPLKVLIHGFDGHRHYTPNFQLRPRFLELDINVISLDFPKLVKSPCYSEAVHNAKYVGRCTAHFLTTLLERKLVAIEGLHLIGFGLGAHVAGFVGNLMTKYHLEHITGLDPAKPYYLVNDTAEKLDRMDTHYCYHNRSAEYYAESITTPIGFIGYFCPNFKSFATGVCVPKEDTETMGFHAHPQARGRYFLDTNKSPPYAMGKNYMHLNRQLKGKTFLNDDIIERILENNSIG</sequence>
<dbReference type="GO" id="GO:0017171">
    <property type="term" value="F:serine hydrolase activity"/>
    <property type="evidence" value="ECO:0007669"/>
    <property type="project" value="TreeGrafter"/>
</dbReference>
<dbReference type="GO" id="GO:0016298">
    <property type="term" value="F:lipase activity"/>
    <property type="evidence" value="ECO:0007669"/>
    <property type="project" value="InterPro"/>
</dbReference>
<evidence type="ECO:0000313" key="7">
    <source>
        <dbReference type="EMBL" id="KAI8041993.1"/>
    </source>
</evidence>
<evidence type="ECO:0000256" key="2">
    <source>
        <dbReference type="ARBA" id="ARBA00010701"/>
    </source>
</evidence>
<comment type="similarity">
    <text evidence="2 4">Belongs to the AB hydrolase superfamily. Lipase family.</text>
</comment>
<comment type="subcellular location">
    <subcellularLocation>
        <location evidence="1">Secreted</location>
    </subcellularLocation>
</comment>
<keyword evidence="8" id="KW-1185">Reference proteome</keyword>
<dbReference type="InterPro" id="IPR029058">
    <property type="entry name" value="AB_hydrolase_fold"/>
</dbReference>
<comment type="caution">
    <text evidence="7">The sequence shown here is derived from an EMBL/GenBank/DDBJ whole genome shotgun (WGS) entry which is preliminary data.</text>
</comment>
<feature type="domain" description="Lipase" evidence="6">
    <location>
        <begin position="212"/>
        <end position="279"/>
    </location>
</feature>
<proteinExistence type="inferred from homology"/>
<dbReference type="InterPro" id="IPR013818">
    <property type="entry name" value="Lipase"/>
</dbReference>
<dbReference type="SUPFAM" id="SSF53474">
    <property type="entry name" value="alpha/beta-Hydrolases"/>
    <property type="match status" value="1"/>
</dbReference>
<accession>A0A9P9YSK4</accession>
<feature type="signal peptide" evidence="5">
    <location>
        <begin position="1"/>
        <end position="17"/>
    </location>
</feature>
<dbReference type="EMBL" id="JAMKOV010000002">
    <property type="protein sequence ID" value="KAI8041993.1"/>
    <property type="molecule type" value="Genomic_DNA"/>
</dbReference>
<evidence type="ECO:0000256" key="5">
    <source>
        <dbReference type="SAM" id="SignalP"/>
    </source>
</evidence>
<dbReference type="Proteomes" id="UP001059596">
    <property type="component" value="Unassembled WGS sequence"/>
</dbReference>
<evidence type="ECO:0000259" key="6">
    <source>
        <dbReference type="Pfam" id="PF00151"/>
    </source>
</evidence>